<dbReference type="InterPro" id="IPR021899">
    <property type="entry name" value="DUF3511"/>
</dbReference>
<keyword evidence="3" id="KW-1185">Reference proteome</keyword>
<dbReference type="AlphaFoldDB" id="A0A1J7IH10"/>
<dbReference type="Proteomes" id="UP000188354">
    <property type="component" value="Chromosome LG04"/>
</dbReference>
<sequence length="102" mass="12315">MELMSVESSRGDVNVRTTNDNKTLANKNRTSEYFYYEPSPRRERLKVVTKSKKSSWWNDPEKKRKRRVAKYKLYASEGKFKHSIKKGFRWIKIKWIKIVTNL</sequence>
<accession>A0A1J7IH10</accession>
<dbReference type="EMBL" id="CM007364">
    <property type="protein sequence ID" value="OIW13461.1"/>
    <property type="molecule type" value="Genomic_DNA"/>
</dbReference>
<proteinExistence type="predicted"/>
<reference evidence="2 3" key="1">
    <citation type="journal article" date="2017" name="Plant Biotechnol. J.">
        <title>A comprehensive draft genome sequence for lupin (Lupinus angustifolius), an emerging health food: insights into plant-microbe interactions and legume evolution.</title>
        <authorList>
            <person name="Hane J.K."/>
            <person name="Ming Y."/>
            <person name="Kamphuis L.G."/>
            <person name="Nelson M.N."/>
            <person name="Garg G."/>
            <person name="Atkins C.A."/>
            <person name="Bayer P.E."/>
            <person name="Bravo A."/>
            <person name="Bringans S."/>
            <person name="Cannon S."/>
            <person name="Edwards D."/>
            <person name="Foley R."/>
            <person name="Gao L.L."/>
            <person name="Harrison M.J."/>
            <person name="Huang W."/>
            <person name="Hurgobin B."/>
            <person name="Li S."/>
            <person name="Liu C.W."/>
            <person name="McGrath A."/>
            <person name="Morahan G."/>
            <person name="Murray J."/>
            <person name="Weller J."/>
            <person name="Jian J."/>
            <person name="Singh K.B."/>
        </authorList>
    </citation>
    <scope>NUCLEOTIDE SEQUENCE [LARGE SCALE GENOMIC DNA]</scope>
    <source>
        <strain evidence="3">cv. Tanjil</strain>
        <tissue evidence="2">Whole plant</tissue>
    </source>
</reference>
<organism evidence="2 3">
    <name type="scientific">Lupinus angustifolius</name>
    <name type="common">Narrow-leaved blue lupine</name>
    <dbReference type="NCBI Taxonomy" id="3871"/>
    <lineage>
        <taxon>Eukaryota</taxon>
        <taxon>Viridiplantae</taxon>
        <taxon>Streptophyta</taxon>
        <taxon>Embryophyta</taxon>
        <taxon>Tracheophyta</taxon>
        <taxon>Spermatophyta</taxon>
        <taxon>Magnoliopsida</taxon>
        <taxon>eudicotyledons</taxon>
        <taxon>Gunneridae</taxon>
        <taxon>Pentapetalae</taxon>
        <taxon>rosids</taxon>
        <taxon>fabids</taxon>
        <taxon>Fabales</taxon>
        <taxon>Fabaceae</taxon>
        <taxon>Papilionoideae</taxon>
        <taxon>50 kb inversion clade</taxon>
        <taxon>genistoids sensu lato</taxon>
        <taxon>core genistoids</taxon>
        <taxon>Genisteae</taxon>
        <taxon>Lupinus</taxon>
    </lineage>
</organism>
<dbReference type="Gramene" id="OIW13461">
    <property type="protein sequence ID" value="OIW13461"/>
    <property type="gene ID" value="TanjilG_22252"/>
</dbReference>
<name>A0A1J7IH10_LUPAN</name>
<protein>
    <recommendedName>
        <fullName evidence="4">DUF3511 domain-containing protein</fullName>
    </recommendedName>
</protein>
<evidence type="ECO:0008006" key="4">
    <source>
        <dbReference type="Google" id="ProtNLM"/>
    </source>
</evidence>
<dbReference type="STRING" id="3871.A0A1J7IH10"/>
<evidence type="ECO:0000313" key="3">
    <source>
        <dbReference type="Proteomes" id="UP000188354"/>
    </source>
</evidence>
<evidence type="ECO:0000313" key="2">
    <source>
        <dbReference type="EMBL" id="OIW13461.1"/>
    </source>
</evidence>
<evidence type="ECO:0000256" key="1">
    <source>
        <dbReference type="SAM" id="MobiDB-lite"/>
    </source>
</evidence>
<dbReference type="PANTHER" id="PTHR33193:SF73">
    <property type="entry name" value="DUF3511 DOMAIN PROTEIN"/>
    <property type="match status" value="1"/>
</dbReference>
<gene>
    <name evidence="2" type="ORF">TanjilG_22252</name>
</gene>
<dbReference type="PANTHER" id="PTHR33193">
    <property type="entry name" value="DOMAIN PROTEIN, PUTATIVE (DUF3511)-RELATED"/>
    <property type="match status" value="1"/>
</dbReference>
<dbReference type="Pfam" id="PF12023">
    <property type="entry name" value="DUF3511"/>
    <property type="match status" value="1"/>
</dbReference>
<feature type="region of interest" description="Disordered" evidence="1">
    <location>
        <begin position="1"/>
        <end position="22"/>
    </location>
</feature>